<gene>
    <name evidence="1" type="ORF">T4D_10300</name>
</gene>
<reference evidence="1 2" key="1">
    <citation type="submission" date="2015-01" db="EMBL/GenBank/DDBJ databases">
        <title>Evolution of Trichinella species and genotypes.</title>
        <authorList>
            <person name="Korhonen P.K."/>
            <person name="Edoardo P."/>
            <person name="Giuseppe L.R."/>
            <person name="Gasser R.B."/>
        </authorList>
    </citation>
    <scope>NUCLEOTIDE SEQUENCE [LARGE SCALE GENOMIC DNA]</scope>
    <source>
        <strain evidence="1">ISS470</strain>
    </source>
</reference>
<proteinExistence type="predicted"/>
<name>A0A0V1G5F0_TRIPS</name>
<organism evidence="1 2">
    <name type="scientific">Trichinella pseudospiralis</name>
    <name type="common">Parasitic roundworm</name>
    <dbReference type="NCBI Taxonomy" id="6337"/>
    <lineage>
        <taxon>Eukaryota</taxon>
        <taxon>Metazoa</taxon>
        <taxon>Ecdysozoa</taxon>
        <taxon>Nematoda</taxon>
        <taxon>Enoplea</taxon>
        <taxon>Dorylaimia</taxon>
        <taxon>Trichinellida</taxon>
        <taxon>Trichinellidae</taxon>
        <taxon>Trichinella</taxon>
    </lineage>
</organism>
<evidence type="ECO:0000313" key="1">
    <source>
        <dbReference type="EMBL" id="KRY93349.1"/>
    </source>
</evidence>
<protein>
    <submittedName>
        <fullName evidence="1">Uncharacterized protein</fullName>
    </submittedName>
</protein>
<dbReference type="AlphaFoldDB" id="A0A0V1G5F0"/>
<sequence>MWQSADRALDSVKLRKFCKSTNLSHRTALLSLKDTVIADPGSDRKHPVSKARTRLLQMHLHIIQLILQEKQKNRMQNDFKRDEIVSLFRCKEITGFTMELKALQMGNFNFSSRMALLPLNNIVIES</sequence>
<accession>A0A0V1G5F0</accession>
<keyword evidence="2" id="KW-1185">Reference proteome</keyword>
<evidence type="ECO:0000313" key="2">
    <source>
        <dbReference type="Proteomes" id="UP000054995"/>
    </source>
</evidence>
<dbReference type="Proteomes" id="UP000054995">
    <property type="component" value="Unassembled WGS sequence"/>
</dbReference>
<comment type="caution">
    <text evidence="1">The sequence shown here is derived from an EMBL/GenBank/DDBJ whole genome shotgun (WGS) entry which is preliminary data.</text>
</comment>
<dbReference type="EMBL" id="JYDT01000003">
    <property type="protein sequence ID" value="KRY93349.1"/>
    <property type="molecule type" value="Genomic_DNA"/>
</dbReference>